<proteinExistence type="predicted"/>
<name>A0A2G5F377_AQUCA</name>
<dbReference type="FunCoup" id="A0A2G5F377">
    <property type="interactions" value="817"/>
</dbReference>
<evidence type="ECO:0008006" key="4">
    <source>
        <dbReference type="Google" id="ProtNLM"/>
    </source>
</evidence>
<keyword evidence="3" id="KW-1185">Reference proteome</keyword>
<dbReference type="STRING" id="218851.A0A2G5F377"/>
<gene>
    <name evidence="2" type="ORF">AQUCO_00200456v1</name>
</gene>
<dbReference type="OrthoDB" id="69150at2759"/>
<organism evidence="2 3">
    <name type="scientific">Aquilegia coerulea</name>
    <name type="common">Rocky mountain columbine</name>
    <dbReference type="NCBI Taxonomy" id="218851"/>
    <lineage>
        <taxon>Eukaryota</taxon>
        <taxon>Viridiplantae</taxon>
        <taxon>Streptophyta</taxon>
        <taxon>Embryophyta</taxon>
        <taxon>Tracheophyta</taxon>
        <taxon>Spermatophyta</taxon>
        <taxon>Magnoliopsida</taxon>
        <taxon>Ranunculales</taxon>
        <taxon>Ranunculaceae</taxon>
        <taxon>Thalictroideae</taxon>
        <taxon>Aquilegia</taxon>
    </lineage>
</organism>
<dbReference type="EMBL" id="KZ305019">
    <property type="protein sequence ID" value="PIA62451.1"/>
    <property type="molecule type" value="Genomic_DNA"/>
</dbReference>
<sequence>MAASEGNNDGGAVMSLMNKRLRALKKKYNRILQTEEAISQGKSLNKEQEDLLRSKPSVLTLIDEYEKLRQPLSIALHEELNQVNPQTQTQTPVENSEKDSIFNNSIHDPQLEDLLKLLYFGCLFDVKQQSDFTNTMLTRTHERGCCLTYDYVTDDATDLLGEKDLDLISMLGALVVSRPVHSSLSHKNALQSCLHHAKLWLANADQPIEDGINITYAGLRERLDKILASDYFTTTPEMKAPVEVAAAAAGNYNSSHVPVQGSSASSEVTVNTESDFANYEQKDEEIEHSDGQETGGDQSNPVEELVKESDMPNAVDGSSLQQDQKTEDDAEEQNFRDVESKDQQHNPRRGYQNYRGGNRGGGGGRRGYPNGRGGRGSRGGGGYQNGRSQYNDQPGNYYPRNYNSSRGRGGRGAGGNTYNNQGYAHGGHAPATEMGS</sequence>
<feature type="region of interest" description="Disordered" evidence="1">
    <location>
        <begin position="309"/>
        <end position="436"/>
    </location>
</feature>
<accession>A0A2G5F377</accession>
<evidence type="ECO:0000313" key="3">
    <source>
        <dbReference type="Proteomes" id="UP000230069"/>
    </source>
</evidence>
<protein>
    <recommendedName>
        <fullName evidence="4">Glycine-rich protein</fullName>
    </recommendedName>
</protein>
<evidence type="ECO:0000256" key="1">
    <source>
        <dbReference type="SAM" id="MobiDB-lite"/>
    </source>
</evidence>
<dbReference type="PANTHER" id="PTHR37736">
    <property type="entry name" value="GLYCINE-RICH PROTEIN"/>
    <property type="match status" value="1"/>
</dbReference>
<feature type="compositionally biased region" description="Gly residues" evidence="1">
    <location>
        <begin position="357"/>
        <end position="384"/>
    </location>
</feature>
<dbReference type="Proteomes" id="UP000230069">
    <property type="component" value="Unassembled WGS sequence"/>
</dbReference>
<evidence type="ECO:0000313" key="2">
    <source>
        <dbReference type="EMBL" id="PIA62451.1"/>
    </source>
</evidence>
<feature type="compositionally biased region" description="Basic and acidic residues" evidence="1">
    <location>
        <begin position="333"/>
        <end position="345"/>
    </location>
</feature>
<dbReference type="PANTHER" id="PTHR37736:SF1">
    <property type="entry name" value="GLYCINE-RICH PROTEIN"/>
    <property type="match status" value="1"/>
</dbReference>
<dbReference type="AlphaFoldDB" id="A0A2G5F377"/>
<dbReference type="InParanoid" id="A0A2G5F377"/>
<reference evidence="2 3" key="1">
    <citation type="submission" date="2017-09" db="EMBL/GenBank/DDBJ databases">
        <title>WGS assembly of Aquilegia coerulea Goldsmith.</title>
        <authorList>
            <person name="Hodges S."/>
            <person name="Kramer E."/>
            <person name="Nordborg M."/>
            <person name="Tomkins J."/>
            <person name="Borevitz J."/>
            <person name="Derieg N."/>
            <person name="Yan J."/>
            <person name="Mihaltcheva S."/>
            <person name="Hayes R.D."/>
            <person name="Rokhsar D."/>
        </authorList>
    </citation>
    <scope>NUCLEOTIDE SEQUENCE [LARGE SCALE GENOMIC DNA]</scope>
    <source>
        <strain evidence="3">cv. Goldsmith</strain>
    </source>
</reference>